<evidence type="ECO:0000313" key="1">
    <source>
        <dbReference type="EMBL" id="EEZ72023.1"/>
    </source>
</evidence>
<accession>D0W2H6</accession>
<sequence length="42" mass="5117">MYEYKEKCRLKPVSQVQTAFSMSQYRIDRGNAVSIRRNRFCR</sequence>
<organism evidence="1 2">
    <name type="scientific">Neisseria cinerea ATCC 14685</name>
    <dbReference type="NCBI Taxonomy" id="546262"/>
    <lineage>
        <taxon>Bacteria</taxon>
        <taxon>Pseudomonadati</taxon>
        <taxon>Pseudomonadota</taxon>
        <taxon>Betaproteobacteria</taxon>
        <taxon>Neisseriales</taxon>
        <taxon>Neisseriaceae</taxon>
        <taxon>Neisseria</taxon>
    </lineage>
</organism>
<protein>
    <submittedName>
        <fullName evidence="1">Uncharacterized protein</fullName>
    </submittedName>
</protein>
<proteinExistence type="predicted"/>
<reference evidence="1 2" key="1">
    <citation type="submission" date="2009-10" db="EMBL/GenBank/DDBJ databases">
        <authorList>
            <person name="Weinstock G."/>
            <person name="Sodergren E."/>
            <person name="Clifton S."/>
            <person name="Fulton L."/>
            <person name="Fulton B."/>
            <person name="Courtney L."/>
            <person name="Fronick C."/>
            <person name="Harrison M."/>
            <person name="Strong C."/>
            <person name="Farmer C."/>
            <person name="Delahaunty K."/>
            <person name="Markovic C."/>
            <person name="Hall O."/>
            <person name="Minx P."/>
            <person name="Tomlinson C."/>
            <person name="Mitreva M."/>
            <person name="Nelson J."/>
            <person name="Hou S."/>
            <person name="Wollam A."/>
            <person name="Pepin K.H."/>
            <person name="Johnson M."/>
            <person name="Bhonagiri V."/>
            <person name="Nash W.E."/>
            <person name="Warren W."/>
            <person name="Chinwalla A."/>
            <person name="Mardis E.R."/>
            <person name="Wilson R.K."/>
        </authorList>
    </citation>
    <scope>NUCLEOTIDE SEQUENCE [LARGE SCALE GENOMIC DNA]</scope>
    <source>
        <strain evidence="1 2">ATCC 14685</strain>
    </source>
</reference>
<dbReference type="AlphaFoldDB" id="D0W2H6"/>
<dbReference type="Proteomes" id="UP000003294">
    <property type="component" value="Unassembled WGS sequence"/>
</dbReference>
<dbReference type="EMBL" id="ACDY02000004">
    <property type="protein sequence ID" value="EEZ72023.1"/>
    <property type="molecule type" value="Genomic_DNA"/>
</dbReference>
<gene>
    <name evidence="1" type="ORF">NEICINOT_03859</name>
</gene>
<dbReference type="STRING" id="546262.NEICINOT_03859"/>
<comment type="caution">
    <text evidence="1">The sequence shown here is derived from an EMBL/GenBank/DDBJ whole genome shotgun (WGS) entry which is preliminary data.</text>
</comment>
<evidence type="ECO:0000313" key="2">
    <source>
        <dbReference type="Proteomes" id="UP000003294"/>
    </source>
</evidence>
<name>D0W2H6_NEICI</name>